<dbReference type="InterPro" id="IPR016181">
    <property type="entry name" value="Acyl_CoA_acyltransferase"/>
</dbReference>
<dbReference type="AlphaFoldDB" id="A0A507B585"/>
<keyword evidence="2" id="KW-0012">Acyltransferase</keyword>
<feature type="compositionally biased region" description="Basic and acidic residues" evidence="3">
    <location>
        <begin position="1"/>
        <end position="12"/>
    </location>
</feature>
<keyword evidence="6" id="KW-1185">Reference proteome</keyword>
<evidence type="ECO:0000313" key="5">
    <source>
        <dbReference type="EMBL" id="TPX14983.1"/>
    </source>
</evidence>
<dbReference type="GO" id="GO:0005737">
    <property type="term" value="C:cytoplasm"/>
    <property type="evidence" value="ECO:0007669"/>
    <property type="project" value="TreeGrafter"/>
</dbReference>
<accession>A0A507B585</accession>
<dbReference type="GeneID" id="41972260"/>
<dbReference type="InParanoid" id="A0A507B585"/>
<dbReference type="Proteomes" id="UP000319257">
    <property type="component" value="Unassembled WGS sequence"/>
</dbReference>
<gene>
    <name evidence="5" type="ORF">E0L32_004813</name>
</gene>
<name>A0A507B585_9PEZI</name>
<dbReference type="Pfam" id="PF13673">
    <property type="entry name" value="Acetyltransf_10"/>
    <property type="match status" value="1"/>
</dbReference>
<dbReference type="PANTHER" id="PTHR10908:SF0">
    <property type="entry name" value="SEROTONIN N-ACETYLTRANSFERASE"/>
    <property type="match status" value="1"/>
</dbReference>
<dbReference type="OrthoDB" id="30840at2759"/>
<evidence type="ECO:0000256" key="2">
    <source>
        <dbReference type="ARBA" id="ARBA00023315"/>
    </source>
</evidence>
<dbReference type="CDD" id="cd04301">
    <property type="entry name" value="NAT_SF"/>
    <property type="match status" value="1"/>
</dbReference>
<dbReference type="RefSeq" id="XP_030996694.1">
    <property type="nucleotide sequence ID" value="XM_031139265.1"/>
</dbReference>
<dbReference type="STRING" id="1093900.A0A507B585"/>
<keyword evidence="1" id="KW-0808">Transferase</keyword>
<reference evidence="5 6" key="1">
    <citation type="submission" date="2019-06" db="EMBL/GenBank/DDBJ databases">
        <title>Draft genome sequence of the filamentous fungus Phialemoniopsis curvata isolated from diesel fuel.</title>
        <authorList>
            <person name="Varaljay V.A."/>
            <person name="Lyon W.J."/>
            <person name="Crouch A.L."/>
            <person name="Drake C.E."/>
            <person name="Hollomon J.M."/>
            <person name="Nadeau L.J."/>
            <person name="Nunn H.S."/>
            <person name="Stevenson B.S."/>
            <person name="Bojanowski C.L."/>
            <person name="Crookes-Goodson W.J."/>
        </authorList>
    </citation>
    <scope>NUCLEOTIDE SEQUENCE [LARGE SCALE GENOMIC DNA]</scope>
    <source>
        <strain evidence="5 6">D216</strain>
    </source>
</reference>
<feature type="domain" description="N-acetyltransferase" evidence="4">
    <location>
        <begin position="65"/>
        <end position="267"/>
    </location>
</feature>
<dbReference type="PANTHER" id="PTHR10908">
    <property type="entry name" value="SEROTONIN N-ACETYLTRANSFERASE"/>
    <property type="match status" value="1"/>
</dbReference>
<evidence type="ECO:0000313" key="6">
    <source>
        <dbReference type="Proteomes" id="UP000319257"/>
    </source>
</evidence>
<dbReference type="InterPro" id="IPR051635">
    <property type="entry name" value="SNAT-like"/>
</dbReference>
<feature type="region of interest" description="Disordered" evidence="3">
    <location>
        <begin position="1"/>
        <end position="32"/>
    </location>
</feature>
<dbReference type="PROSITE" id="PS51186">
    <property type="entry name" value="GNAT"/>
    <property type="match status" value="1"/>
</dbReference>
<comment type="caution">
    <text evidence="5">The sequence shown here is derived from an EMBL/GenBank/DDBJ whole genome shotgun (WGS) entry which is preliminary data.</text>
</comment>
<dbReference type="SUPFAM" id="SSF55729">
    <property type="entry name" value="Acyl-CoA N-acyltransferases (Nat)"/>
    <property type="match status" value="1"/>
</dbReference>
<evidence type="ECO:0000256" key="3">
    <source>
        <dbReference type="SAM" id="MobiDB-lite"/>
    </source>
</evidence>
<protein>
    <recommendedName>
        <fullName evidence="4">N-acetyltransferase domain-containing protein</fullName>
    </recommendedName>
</protein>
<dbReference type="Gene3D" id="3.40.630.30">
    <property type="match status" value="1"/>
</dbReference>
<dbReference type="GO" id="GO:0004059">
    <property type="term" value="F:aralkylamine N-acetyltransferase activity"/>
    <property type="evidence" value="ECO:0007669"/>
    <property type="project" value="TreeGrafter"/>
</dbReference>
<evidence type="ECO:0000259" key="4">
    <source>
        <dbReference type="PROSITE" id="PS51186"/>
    </source>
</evidence>
<dbReference type="EMBL" id="SKBQ01000024">
    <property type="protein sequence ID" value="TPX14983.1"/>
    <property type="molecule type" value="Genomic_DNA"/>
</dbReference>
<dbReference type="FunCoup" id="A0A507B585">
    <property type="interactions" value="228"/>
</dbReference>
<sequence>MSAGSHRSDEKSPAGSHTGFAECAIDDSDADPEYAMAQQEMNQQKWESKDEKQAIQKVLPFTFAPNIRPLTMDDFESAVALEHAAFPPEHRASREKIEYRLTACPELSMGLFCTAPPETAKEAGLETAEAAKPVETDRADGAVSVLLAHIISTASNNKVVTDDDMLYPKDWKTSGLTGHKVGHQQDGRMVAIHSLAVSPKVQGCGLGKLIMKAYLQQMQQSGVADSVAILCQDYLVDYYSRFGFQNLGESKATFGGGGWTDMNIQLDQKSST</sequence>
<organism evidence="5 6">
    <name type="scientific">Thyridium curvatum</name>
    <dbReference type="NCBI Taxonomy" id="1093900"/>
    <lineage>
        <taxon>Eukaryota</taxon>
        <taxon>Fungi</taxon>
        <taxon>Dikarya</taxon>
        <taxon>Ascomycota</taxon>
        <taxon>Pezizomycotina</taxon>
        <taxon>Sordariomycetes</taxon>
        <taxon>Sordariomycetidae</taxon>
        <taxon>Thyridiales</taxon>
        <taxon>Thyridiaceae</taxon>
        <taxon>Thyridium</taxon>
    </lineage>
</organism>
<dbReference type="InterPro" id="IPR000182">
    <property type="entry name" value="GNAT_dom"/>
</dbReference>
<evidence type="ECO:0000256" key="1">
    <source>
        <dbReference type="ARBA" id="ARBA00022679"/>
    </source>
</evidence>
<proteinExistence type="predicted"/>